<dbReference type="NCBIfam" id="TIGR02675">
    <property type="entry name" value="tape_meas_nterm"/>
    <property type="match status" value="1"/>
</dbReference>
<keyword evidence="5" id="KW-1185">Reference proteome</keyword>
<dbReference type="PANTHER" id="PTHR38812">
    <property type="entry name" value="MU-LIKE PROPHAGE FLUMU PROTEIN GP42"/>
    <property type="match status" value="1"/>
</dbReference>
<dbReference type="InterPro" id="IPR013491">
    <property type="entry name" value="Tape_meas_N"/>
</dbReference>
<evidence type="ECO:0000256" key="2">
    <source>
        <dbReference type="SAM" id="Phobius"/>
    </source>
</evidence>
<sequence length="965" mass="100236">MAYSAGAAYVQLLPSLRGFGSSAASQINSQLSGVGGPAGQQIGRNVGGGMETGLSATLTRLRGRFDALARDGSASMGTLARGTAPVLDQLARVSPVLGRVRDGFNDGRVAATAFSGAAGTAGGRLRAVVDHTGRVGAGFGAMATLSEGAMTRTGGAIGRGLLAPIRSANNLLASYGITAGTVFGLAGVAAAGMGIKFAASQEQAQMAFTTMLGGAQEAQRFVAELQDFAARTPFDLPSVTTGAQRLMAFGFAAQDVLPTLTAIGDAVSGMGGSAEQINQVVLAIGQMSAKGKVQGDEILQLTEAGIPALRILANQFGVTTGELQDMITKGLVPSAEAIPKLMSGIQQGTQGAAGQTQAFAGMMANQATTLTGIWSNFTDNLNKALGQLVTPALPLIKTSLGFLTDALDQVPALLQSIANSPLFQLVTGALKTAFAEISGGVRAFFAAWREGGTDLTSSGVAGFLEAVGLAARNVWDALQPVVSLLGQIAGAAIVGGWRLLGDVLGGYVAPALITVSTWVRPLTPVIVGLAIAFATWYGIAAAVAAVTGAVTLVRNAIMAVRIAWLALSLVFAASPIDFIIALVAGLVAGVIYAWTHFEGFRAVVLACWQAIQDAALWAWNNAIKPAFDGIVAGALAVGSAAVWLWQNAIVPAFNGVVTAVEAVGAAAVWLWRSAVAAFNAVAAAAAWLWFNVLSPVFSFIWLAVRVLAAIVFTVLVTPWVIAFQALAAVAMWLWDNALGPFFSWVGEQAAALWNAWVQPAIDGIVAGFRLLGASAIALWTDWIKPAIDWIISGFRWLGAEASALWTDKIVPAFDAIGQAFVWLYDHTIGFVANLIVSAFRAIGDWAVWLWTQQIVPTWTAISTAISDAYHGTIAVVFGLLRWALRAWRFLHLGLRGADQASLGRRGVGDPVGLRPLDSSGVRGGQVGGSFRGRSLRRGRCLDRQGLGSGQGHRGRAGQLRDRLGL</sequence>
<dbReference type="Pfam" id="PF20155">
    <property type="entry name" value="TMP_3"/>
    <property type="match status" value="1"/>
</dbReference>
<dbReference type="AlphaFoldDB" id="A0A840PXE2"/>
<name>A0A840PXE2_9PSEU</name>
<dbReference type="InterPro" id="IPR053058">
    <property type="entry name" value="Mulikevirus_tape_measure"/>
</dbReference>
<reference evidence="4 5" key="1">
    <citation type="submission" date="2020-08" db="EMBL/GenBank/DDBJ databases">
        <title>Sequencing the genomes of 1000 actinobacteria strains.</title>
        <authorList>
            <person name="Klenk H.-P."/>
        </authorList>
    </citation>
    <scope>NUCLEOTIDE SEQUENCE [LARGE SCALE GENOMIC DNA]</scope>
    <source>
        <strain evidence="4 5">DSM 45584</strain>
    </source>
</reference>
<feature type="transmembrane region" description="Helical" evidence="2">
    <location>
        <begin position="707"/>
        <end position="734"/>
    </location>
</feature>
<feature type="transmembrane region" description="Helical" evidence="2">
    <location>
        <begin position="652"/>
        <end position="671"/>
    </location>
</feature>
<feature type="domain" description="Tape measure protein N-terminal" evidence="3">
    <location>
        <begin position="195"/>
        <end position="388"/>
    </location>
</feature>
<feature type="transmembrane region" description="Helical" evidence="2">
    <location>
        <begin position="562"/>
        <end position="594"/>
    </location>
</feature>
<feature type="transmembrane region" description="Helical" evidence="2">
    <location>
        <begin position="678"/>
        <end position="701"/>
    </location>
</feature>
<keyword evidence="2" id="KW-1133">Transmembrane helix</keyword>
<feature type="compositionally biased region" description="Gly residues" evidence="1">
    <location>
        <begin position="921"/>
        <end position="930"/>
    </location>
</feature>
<dbReference type="EMBL" id="JACHIW010000001">
    <property type="protein sequence ID" value="MBB5154952.1"/>
    <property type="molecule type" value="Genomic_DNA"/>
</dbReference>
<dbReference type="RefSeq" id="WP_184726380.1">
    <property type="nucleotide sequence ID" value="NZ_JACHIW010000001.1"/>
</dbReference>
<evidence type="ECO:0000259" key="3">
    <source>
        <dbReference type="Pfam" id="PF20155"/>
    </source>
</evidence>
<evidence type="ECO:0000313" key="4">
    <source>
        <dbReference type="EMBL" id="MBB5154952.1"/>
    </source>
</evidence>
<feature type="transmembrane region" description="Helical" evidence="2">
    <location>
        <begin position="525"/>
        <end position="550"/>
    </location>
</feature>
<proteinExistence type="predicted"/>
<dbReference type="Proteomes" id="UP000584374">
    <property type="component" value="Unassembled WGS sequence"/>
</dbReference>
<protein>
    <submittedName>
        <fullName evidence="4">Tape measure domain-containing protein</fullName>
    </submittedName>
</protein>
<keyword evidence="2" id="KW-0812">Transmembrane</keyword>
<gene>
    <name evidence="4" type="ORF">BJ970_002486</name>
</gene>
<accession>A0A840PXE2</accession>
<feature type="region of interest" description="Disordered" evidence="1">
    <location>
        <begin position="913"/>
        <end position="932"/>
    </location>
</feature>
<feature type="region of interest" description="Disordered" evidence="1">
    <location>
        <begin position="942"/>
        <end position="965"/>
    </location>
</feature>
<organism evidence="4 5">
    <name type="scientific">Saccharopolyspora phatthalungensis</name>
    <dbReference type="NCBI Taxonomy" id="664693"/>
    <lineage>
        <taxon>Bacteria</taxon>
        <taxon>Bacillati</taxon>
        <taxon>Actinomycetota</taxon>
        <taxon>Actinomycetes</taxon>
        <taxon>Pseudonocardiales</taxon>
        <taxon>Pseudonocardiaceae</taxon>
        <taxon>Saccharopolyspora</taxon>
    </lineage>
</organism>
<comment type="caution">
    <text evidence="4">The sequence shown here is derived from an EMBL/GenBank/DDBJ whole genome shotgun (WGS) entry which is preliminary data.</text>
</comment>
<keyword evidence="2" id="KW-0472">Membrane</keyword>
<evidence type="ECO:0000256" key="1">
    <source>
        <dbReference type="SAM" id="MobiDB-lite"/>
    </source>
</evidence>
<evidence type="ECO:0000313" key="5">
    <source>
        <dbReference type="Proteomes" id="UP000584374"/>
    </source>
</evidence>
<dbReference type="PANTHER" id="PTHR38812:SF2">
    <property type="entry name" value="MU-LIKE PROPHAGE FLUMU PROTEIN GP42"/>
    <property type="match status" value="1"/>
</dbReference>
<feature type="transmembrane region" description="Helical" evidence="2">
    <location>
        <begin position="626"/>
        <end position="646"/>
    </location>
</feature>